<sequence length="393" mass="42180">MVGQSWQAVPPHEGVKMRTFIYLSIFFGLILVPYRVFAAVSGPCSNCHTMHYSQDGQPLGTDGPHQHLLIEKQGGHHSSACVTCHSSQTSSTYEDLGGCKVPIVFYYGSSEPTEYLAGGNFWWVKEGLGNDDTKGHNVFLGEDDDNLSEAPGNSVGTCGTDACHINLSQPYSGPDMVFVLNGKYGCEGCHLNVKHHAKDHANFESGLVDSADEGWYRFLSGHGFTGEGVKGYEYKDWEAGHPNLAPGGTAHNEYIGDATATGYGFSQSGGAGDGVTAFCTGCHGNFSHGGQGSSSPWIRHPSDAVIPNSGEYQYVGGDTHLYDPLSPVGKQDISDETPDTTVTPGTDMVMCLSCHRPHGSPYPDLLRWDYLSQEAGGGGDDKGCFYCHTQKND</sequence>
<dbReference type="EMBL" id="KT759146">
    <property type="protein sequence ID" value="ALG76134.1"/>
    <property type="molecule type" value="Genomic_DNA"/>
</dbReference>
<dbReference type="InterPro" id="IPR010177">
    <property type="entry name" value="Paired_CXXCH_1"/>
</dbReference>
<dbReference type="SUPFAM" id="SSF48695">
    <property type="entry name" value="Multiheme cytochromes"/>
    <property type="match status" value="2"/>
</dbReference>
<accession>A0A0N9MN15</accession>
<evidence type="ECO:0000259" key="2">
    <source>
        <dbReference type="Pfam" id="PF09699"/>
    </source>
</evidence>
<evidence type="ECO:0000313" key="3">
    <source>
        <dbReference type="EMBL" id="ALG76134.1"/>
    </source>
</evidence>
<proteinExistence type="predicted"/>
<protein>
    <submittedName>
        <fullName evidence="3">Putative cytochrome C</fullName>
    </submittedName>
</protein>
<evidence type="ECO:0000256" key="1">
    <source>
        <dbReference type="SAM" id="Phobius"/>
    </source>
</evidence>
<keyword evidence="1" id="KW-1133">Transmembrane helix</keyword>
<reference evidence="3" key="1">
    <citation type="journal article" date="2015" name="Nature">
        <title>Intercellular wiring enables electron transfer between methanotrophic archaea and bacteria.</title>
        <authorList>
            <person name="Wegener G."/>
            <person name="Krukenberg V."/>
            <person name="Riedel D."/>
            <person name="Tegetmeyer H.E."/>
            <person name="Boetius A."/>
        </authorList>
    </citation>
    <scope>NUCLEOTIDE SEQUENCE</scope>
</reference>
<keyword evidence="1" id="KW-0812">Transmembrane</keyword>
<dbReference type="AlphaFoldDB" id="A0A0N9MN15"/>
<keyword evidence="1" id="KW-0472">Membrane</keyword>
<dbReference type="InterPro" id="IPR036280">
    <property type="entry name" value="Multihaem_cyt_sf"/>
</dbReference>
<feature type="domain" description="Doubled CXXCH motif" evidence="2">
    <location>
        <begin position="350"/>
        <end position="391"/>
    </location>
</feature>
<organism evidence="3">
    <name type="scientific">uncultured prokaryote</name>
    <dbReference type="NCBI Taxonomy" id="198431"/>
    <lineage>
        <taxon>unclassified sequences</taxon>
        <taxon>environmental samples</taxon>
    </lineage>
</organism>
<feature type="transmembrane region" description="Helical" evidence="1">
    <location>
        <begin position="20"/>
        <end position="40"/>
    </location>
</feature>
<dbReference type="Pfam" id="PF09699">
    <property type="entry name" value="Paired_CXXCH_1"/>
    <property type="match status" value="1"/>
</dbReference>
<name>A0A0N9MN15_9ZZZZ</name>